<evidence type="ECO:0000313" key="2">
    <source>
        <dbReference type="EMBL" id="KAF7553317.1"/>
    </source>
</evidence>
<accession>A0A9P5HC18</accession>
<sequence length="122" mass="13065">MPLSSSSSSSRPPSQWLRGQFASVMSSKDRPHPLIVMAWGLQVGALRTWGLDGLGPLVPHGPRLRFAPWLSNEVIHMSMISSPSHAADWEPLGSQAQANWSPKPTGAADPRHAGRPPSAKGT</sequence>
<protein>
    <submittedName>
        <fullName evidence="2">Uncharacterized protein</fullName>
    </submittedName>
</protein>
<evidence type="ECO:0000313" key="3">
    <source>
        <dbReference type="Proteomes" id="UP000722485"/>
    </source>
</evidence>
<gene>
    <name evidence="2" type="ORF">G7Z17_g3737</name>
</gene>
<comment type="caution">
    <text evidence="2">The sequence shown here is derived from an EMBL/GenBank/DDBJ whole genome shotgun (WGS) entry which is preliminary data.</text>
</comment>
<feature type="region of interest" description="Disordered" evidence="1">
    <location>
        <begin position="86"/>
        <end position="122"/>
    </location>
</feature>
<proteinExistence type="predicted"/>
<reference evidence="2" key="1">
    <citation type="submission" date="2020-03" db="EMBL/GenBank/DDBJ databases">
        <title>Draft Genome Sequence of Cylindrodendrum hubeiense.</title>
        <authorList>
            <person name="Buettner E."/>
            <person name="Kellner H."/>
        </authorList>
    </citation>
    <scope>NUCLEOTIDE SEQUENCE</scope>
    <source>
        <strain evidence="2">IHI 201604</strain>
    </source>
</reference>
<name>A0A9P5HC18_9HYPO</name>
<dbReference type="Proteomes" id="UP000722485">
    <property type="component" value="Unassembled WGS sequence"/>
</dbReference>
<evidence type="ECO:0000256" key="1">
    <source>
        <dbReference type="SAM" id="MobiDB-lite"/>
    </source>
</evidence>
<dbReference type="EMBL" id="JAANBB010000047">
    <property type="protein sequence ID" value="KAF7553317.1"/>
    <property type="molecule type" value="Genomic_DNA"/>
</dbReference>
<organism evidence="2 3">
    <name type="scientific">Cylindrodendrum hubeiense</name>
    <dbReference type="NCBI Taxonomy" id="595255"/>
    <lineage>
        <taxon>Eukaryota</taxon>
        <taxon>Fungi</taxon>
        <taxon>Dikarya</taxon>
        <taxon>Ascomycota</taxon>
        <taxon>Pezizomycotina</taxon>
        <taxon>Sordariomycetes</taxon>
        <taxon>Hypocreomycetidae</taxon>
        <taxon>Hypocreales</taxon>
        <taxon>Nectriaceae</taxon>
        <taxon>Cylindrodendrum</taxon>
    </lineage>
</organism>
<dbReference type="AlphaFoldDB" id="A0A9P5HC18"/>
<keyword evidence="3" id="KW-1185">Reference proteome</keyword>